<proteinExistence type="predicted"/>
<dbReference type="Proteomes" id="UP000676325">
    <property type="component" value="Unassembled WGS sequence"/>
</dbReference>
<organism evidence="2 3">
    <name type="scientific">Actinospica acidithermotolerans</name>
    <dbReference type="NCBI Taxonomy" id="2828514"/>
    <lineage>
        <taxon>Bacteria</taxon>
        <taxon>Bacillati</taxon>
        <taxon>Actinomycetota</taxon>
        <taxon>Actinomycetes</taxon>
        <taxon>Catenulisporales</taxon>
        <taxon>Actinospicaceae</taxon>
        <taxon>Actinospica</taxon>
    </lineage>
</organism>
<dbReference type="EMBL" id="JAGSOH010000059">
    <property type="protein sequence ID" value="MBR7828541.1"/>
    <property type="molecule type" value="Genomic_DNA"/>
</dbReference>
<name>A0A941EBK4_9ACTN</name>
<comment type="caution">
    <text evidence="2">The sequence shown here is derived from an EMBL/GenBank/DDBJ whole genome shotgun (WGS) entry which is preliminary data.</text>
</comment>
<protein>
    <submittedName>
        <fullName evidence="2">DUF58 domain-containing protein</fullName>
    </submittedName>
</protein>
<evidence type="ECO:0000256" key="1">
    <source>
        <dbReference type="SAM" id="Phobius"/>
    </source>
</evidence>
<keyword evidence="1" id="KW-0472">Membrane</keyword>
<keyword evidence="1" id="KW-1133">Transmembrane helix</keyword>
<sequence>MRATGFGIPHARQWLLAFAEAAAPTYQTAREAAVTRASLSALSSVTATGWTVFAAAIAAWSASGRVHWPELRLIAVMGLVVFVLCCAMALGRSSLRVELQMSSQRITVGGNCRVTVEVHEPLDRRRFNLVPARLSVPDGSADGRTFDLPVLGRGMAHRFEPFDIPGDRRGVIEVGPATAVRGDPFGLVRRRLVLAGKRELLVHPYRIPLPPLGSGVLHDLEGRVTEHVSASDLEFHTLREYVPSDDARHIHWRSSAKLASTRPDKPFLVRRFLETRLTHLLVLVDGELASYSDPAQFETAVSTGASIAVRALQDKLQVTLLVADRLAHEPSIPQALDACARAEADSGGGLFALIARGLRVAPRTTSVMIVTGSVRDYPQLRKVCRRIPRGLRSIAIRIDPDNPTGVTASGSLSALSLRRIEDLPVLIREAVSA</sequence>
<feature type="transmembrane region" description="Helical" evidence="1">
    <location>
        <begin position="73"/>
        <end position="91"/>
    </location>
</feature>
<evidence type="ECO:0000313" key="3">
    <source>
        <dbReference type="Proteomes" id="UP000676325"/>
    </source>
</evidence>
<accession>A0A941EBK4</accession>
<keyword evidence="1" id="KW-0812">Transmembrane</keyword>
<feature type="transmembrane region" description="Helical" evidence="1">
    <location>
        <begin position="39"/>
        <end position="61"/>
    </location>
</feature>
<reference evidence="2" key="1">
    <citation type="submission" date="2021-04" db="EMBL/GenBank/DDBJ databases">
        <title>Genome based classification of Actinospica acidithermotolerans sp. nov., an actinobacterium isolated from an Indonesian hot spring.</title>
        <authorList>
            <person name="Kusuma A.B."/>
            <person name="Putra K.E."/>
            <person name="Nafisah S."/>
            <person name="Loh J."/>
            <person name="Nouioui I."/>
            <person name="Goodfellow M."/>
        </authorList>
    </citation>
    <scope>NUCLEOTIDE SEQUENCE</scope>
    <source>
        <strain evidence="2">MGRD01-02</strain>
    </source>
</reference>
<dbReference type="AlphaFoldDB" id="A0A941EBK4"/>
<dbReference type="PANTHER" id="PTHR34351:SF1">
    <property type="entry name" value="SLR1927 PROTEIN"/>
    <property type="match status" value="1"/>
</dbReference>
<gene>
    <name evidence="2" type="ORF">KDK95_19675</name>
</gene>
<dbReference type="PANTHER" id="PTHR34351">
    <property type="entry name" value="SLR1927 PROTEIN-RELATED"/>
    <property type="match status" value="1"/>
</dbReference>
<evidence type="ECO:0000313" key="2">
    <source>
        <dbReference type="EMBL" id="MBR7828541.1"/>
    </source>
</evidence>
<keyword evidence="3" id="KW-1185">Reference proteome</keyword>
<dbReference type="RefSeq" id="WP_212519676.1">
    <property type="nucleotide sequence ID" value="NZ_JAGSOH010000059.1"/>
</dbReference>